<dbReference type="InterPro" id="IPR050386">
    <property type="entry name" value="Glycosyl_hydrolase_5"/>
</dbReference>
<dbReference type="PANTHER" id="PTHR31297:SF17">
    <property type="entry name" value="ENDOGLUCANASE"/>
    <property type="match status" value="1"/>
</dbReference>
<keyword evidence="3 4" id="KW-0326">Glycosidase</keyword>
<dbReference type="PANTHER" id="PTHR31297">
    <property type="entry name" value="GLUCAN ENDO-1,6-BETA-GLUCOSIDASE B"/>
    <property type="match status" value="1"/>
</dbReference>
<proteinExistence type="inferred from homology"/>
<dbReference type="AlphaFoldDB" id="A0A537K387"/>
<dbReference type="Proteomes" id="UP000318509">
    <property type="component" value="Unassembled WGS sequence"/>
</dbReference>
<evidence type="ECO:0000313" key="8">
    <source>
        <dbReference type="Proteomes" id="UP000318509"/>
    </source>
</evidence>
<evidence type="ECO:0000313" key="7">
    <source>
        <dbReference type="EMBL" id="TMI90238.1"/>
    </source>
</evidence>
<organism evidence="7 8">
    <name type="scientific">Candidatus Segetimicrobium genomatis</name>
    <dbReference type="NCBI Taxonomy" id="2569760"/>
    <lineage>
        <taxon>Bacteria</taxon>
        <taxon>Bacillati</taxon>
        <taxon>Candidatus Sysuimicrobiota</taxon>
        <taxon>Candidatus Sysuimicrobiia</taxon>
        <taxon>Candidatus Sysuimicrobiales</taxon>
        <taxon>Candidatus Segetimicrobiaceae</taxon>
        <taxon>Candidatus Segetimicrobium</taxon>
    </lineage>
</organism>
<dbReference type="InterPro" id="IPR001547">
    <property type="entry name" value="Glyco_hydro_5"/>
</dbReference>
<comment type="caution">
    <text evidence="7">The sequence shown here is derived from an EMBL/GenBank/DDBJ whole genome shotgun (WGS) entry which is preliminary data.</text>
</comment>
<dbReference type="InterPro" id="IPR017853">
    <property type="entry name" value="GH"/>
</dbReference>
<dbReference type="Gene3D" id="3.20.20.80">
    <property type="entry name" value="Glycosidases"/>
    <property type="match status" value="1"/>
</dbReference>
<dbReference type="GO" id="GO:0009986">
    <property type="term" value="C:cell surface"/>
    <property type="evidence" value="ECO:0007669"/>
    <property type="project" value="TreeGrafter"/>
</dbReference>
<dbReference type="GO" id="GO:0008422">
    <property type="term" value="F:beta-glucosidase activity"/>
    <property type="evidence" value="ECO:0007669"/>
    <property type="project" value="TreeGrafter"/>
</dbReference>
<dbReference type="GO" id="GO:0005576">
    <property type="term" value="C:extracellular region"/>
    <property type="evidence" value="ECO:0007669"/>
    <property type="project" value="TreeGrafter"/>
</dbReference>
<evidence type="ECO:0000256" key="3">
    <source>
        <dbReference type="ARBA" id="ARBA00023295"/>
    </source>
</evidence>
<dbReference type="EMBL" id="VBAK01000114">
    <property type="protein sequence ID" value="TMI90238.1"/>
    <property type="molecule type" value="Genomic_DNA"/>
</dbReference>
<sequence length="387" mass="42285">MVRSVRILCVLLLFAALSVYAGAAAAVRASPGARSGIEGVSAMAYGRPPGASVKAWVTAAALGRGVNFGNMLEGVNEGQWDPSGAVPVRDEFIDVTAAAGFTSVRLPVRWSNHAAARAPFTINDDFFERVESIVDKLLAKGLYVVLDMHHYHQLDGDRLDSGEFAVSARVLDTRFVGLWQQIAWRFRDKSDHLLFELYNEPHGRLTPSRWNALAARALSVVRQSNPTRIVVLAGANYDLSSLSLPNDANLIGTFHDYSPLTFTHQGAEWVSPPWPIGVTCCDDSQRAAAVAPIAAGKAWSDQWHYPVLLGEFGSYHFGDMNSRVAWTRFMREQAESRSISWCYWELAWGFGAYDPIGGGSIGVPGDPPSDQGGYWREPLKEALLGSS</sequence>
<dbReference type="InterPro" id="IPR018087">
    <property type="entry name" value="Glyco_hydro_5_CS"/>
</dbReference>
<gene>
    <name evidence="7" type="ORF">E6H00_07375</name>
</gene>
<dbReference type="GO" id="GO:0009251">
    <property type="term" value="P:glucan catabolic process"/>
    <property type="evidence" value="ECO:0007669"/>
    <property type="project" value="TreeGrafter"/>
</dbReference>
<feature type="signal peptide" evidence="5">
    <location>
        <begin position="1"/>
        <end position="21"/>
    </location>
</feature>
<evidence type="ECO:0000256" key="4">
    <source>
        <dbReference type="RuleBase" id="RU361153"/>
    </source>
</evidence>
<comment type="similarity">
    <text evidence="4">Belongs to the glycosyl hydrolase 5 (cellulase A) family.</text>
</comment>
<evidence type="ECO:0000256" key="5">
    <source>
        <dbReference type="SAM" id="SignalP"/>
    </source>
</evidence>
<dbReference type="PROSITE" id="PS00659">
    <property type="entry name" value="GLYCOSYL_HYDROL_F5"/>
    <property type="match status" value="1"/>
</dbReference>
<feature type="domain" description="Glycoside hydrolase family 5" evidence="6">
    <location>
        <begin position="88"/>
        <end position="346"/>
    </location>
</feature>
<dbReference type="SUPFAM" id="SSF51445">
    <property type="entry name" value="(Trans)glycosidases"/>
    <property type="match status" value="1"/>
</dbReference>
<reference evidence="7 8" key="1">
    <citation type="journal article" date="2019" name="Nat. Microbiol.">
        <title>Mediterranean grassland soil C-N compound turnover is dependent on rainfall and depth, and is mediated by genomically divergent microorganisms.</title>
        <authorList>
            <person name="Diamond S."/>
            <person name="Andeer P.F."/>
            <person name="Li Z."/>
            <person name="Crits-Christoph A."/>
            <person name="Burstein D."/>
            <person name="Anantharaman K."/>
            <person name="Lane K.R."/>
            <person name="Thomas B.C."/>
            <person name="Pan C."/>
            <person name="Northen T.R."/>
            <person name="Banfield J.F."/>
        </authorList>
    </citation>
    <scope>NUCLEOTIDE SEQUENCE [LARGE SCALE GENOMIC DNA]</scope>
    <source>
        <strain evidence="7">NP_3</strain>
    </source>
</reference>
<evidence type="ECO:0000256" key="1">
    <source>
        <dbReference type="ARBA" id="ARBA00022729"/>
    </source>
</evidence>
<keyword evidence="2 4" id="KW-0378">Hydrolase</keyword>
<evidence type="ECO:0000259" key="6">
    <source>
        <dbReference type="Pfam" id="PF00150"/>
    </source>
</evidence>
<keyword evidence="1 5" id="KW-0732">Signal</keyword>
<name>A0A537K387_9BACT</name>
<feature type="chain" id="PRO_5022005276" evidence="5">
    <location>
        <begin position="22"/>
        <end position="387"/>
    </location>
</feature>
<evidence type="ECO:0000256" key="2">
    <source>
        <dbReference type="ARBA" id="ARBA00022801"/>
    </source>
</evidence>
<accession>A0A537K387</accession>
<protein>
    <submittedName>
        <fullName evidence="7">Glycoside hydrolase family 5 protein</fullName>
    </submittedName>
</protein>
<dbReference type="Pfam" id="PF00150">
    <property type="entry name" value="Cellulase"/>
    <property type="match status" value="1"/>
</dbReference>